<dbReference type="InterPro" id="IPR027417">
    <property type="entry name" value="P-loop_NTPase"/>
</dbReference>
<proteinExistence type="predicted"/>
<sequence>MREDKKRFIIVAGVYGAGKTTFIKEVLQPYFQNQVIYLLPDEKIAASGFESGIPAFHYQVIEPMIRHHILLGDSLVYETTLTSLLDRITMPGDQIGLNDYLDQMPSDIRRLELAIKQHYDETILFYLSLGTPELHASFVKERSVTQGTPQIEMRYIQNRFRKSHRNLKRAIKLVDHVYLIDNSKKTFSLFCKLEKQQIVYSKKPPVIFTEILNNFTHIDFSKSDRLLELLLTRSNKKM</sequence>
<dbReference type="PANTHER" id="PTHR39206:SF1">
    <property type="entry name" value="SLL8004 PROTEIN"/>
    <property type="match status" value="1"/>
</dbReference>
<keyword evidence="2" id="KW-1185">Reference proteome</keyword>
<gene>
    <name evidence="1" type="ORF">SAMN05444392_101783</name>
</gene>
<dbReference type="EMBL" id="FQVL01000001">
    <property type="protein sequence ID" value="SHE51112.1"/>
    <property type="molecule type" value="Genomic_DNA"/>
</dbReference>
<dbReference type="Gene3D" id="3.40.50.300">
    <property type="entry name" value="P-loop containing nucleotide triphosphate hydrolases"/>
    <property type="match status" value="1"/>
</dbReference>
<dbReference type="RefSeq" id="WP_073152250.1">
    <property type="nucleotide sequence ID" value="NZ_FQVL01000001.1"/>
</dbReference>
<evidence type="ECO:0000313" key="1">
    <source>
        <dbReference type="EMBL" id="SHE51112.1"/>
    </source>
</evidence>
<protein>
    <submittedName>
        <fullName evidence="1">Predicted ABC-type ATPase</fullName>
    </submittedName>
</protein>
<name>A0A1M4U317_9BACL</name>
<dbReference type="STRING" id="112248.SAMN05444392_101783"/>
<dbReference type="PANTHER" id="PTHR39206">
    <property type="entry name" value="SLL8004 PROTEIN"/>
    <property type="match status" value="1"/>
</dbReference>
<dbReference type="SUPFAM" id="SSF52540">
    <property type="entry name" value="P-loop containing nucleoside triphosphate hydrolases"/>
    <property type="match status" value="1"/>
</dbReference>
<dbReference type="OrthoDB" id="9791543at2"/>
<accession>A0A1M4U317</accession>
<dbReference type="Proteomes" id="UP000184476">
    <property type="component" value="Unassembled WGS sequence"/>
</dbReference>
<reference evidence="1 2" key="1">
    <citation type="submission" date="2016-11" db="EMBL/GenBank/DDBJ databases">
        <authorList>
            <person name="Jaros S."/>
            <person name="Januszkiewicz K."/>
            <person name="Wedrychowicz H."/>
        </authorList>
    </citation>
    <scope>NUCLEOTIDE SEQUENCE [LARGE SCALE GENOMIC DNA]</scope>
    <source>
        <strain evidence="1 2">DSM 44666</strain>
    </source>
</reference>
<organism evidence="1 2">
    <name type="scientific">Seinonella peptonophila</name>
    <dbReference type="NCBI Taxonomy" id="112248"/>
    <lineage>
        <taxon>Bacteria</taxon>
        <taxon>Bacillati</taxon>
        <taxon>Bacillota</taxon>
        <taxon>Bacilli</taxon>
        <taxon>Bacillales</taxon>
        <taxon>Thermoactinomycetaceae</taxon>
        <taxon>Seinonella</taxon>
    </lineage>
</organism>
<dbReference type="AlphaFoldDB" id="A0A1M4U317"/>
<evidence type="ECO:0000313" key="2">
    <source>
        <dbReference type="Proteomes" id="UP000184476"/>
    </source>
</evidence>